<dbReference type="GO" id="GO:0003735">
    <property type="term" value="F:structural constituent of ribosome"/>
    <property type="evidence" value="ECO:0007669"/>
    <property type="project" value="UniProtKB-UniRule"/>
</dbReference>
<evidence type="ECO:0000313" key="9">
    <source>
        <dbReference type="Proteomes" id="UP000377803"/>
    </source>
</evidence>
<dbReference type="Proteomes" id="UP000377803">
    <property type="component" value="Chromosome"/>
</dbReference>
<evidence type="ECO:0000256" key="4">
    <source>
        <dbReference type="ARBA" id="ARBA00035478"/>
    </source>
</evidence>
<evidence type="ECO:0000256" key="1">
    <source>
        <dbReference type="ARBA" id="ARBA00010618"/>
    </source>
</evidence>
<dbReference type="Pfam" id="PF00467">
    <property type="entry name" value="KOW"/>
    <property type="match status" value="1"/>
</dbReference>
<dbReference type="InterPro" id="IPR041988">
    <property type="entry name" value="Ribosomal_uL24_KOW"/>
</dbReference>
<feature type="compositionally biased region" description="Acidic residues" evidence="6">
    <location>
        <begin position="129"/>
        <end position="152"/>
    </location>
</feature>
<evidence type="ECO:0000256" key="5">
    <source>
        <dbReference type="NCBIfam" id="TIGR01080"/>
    </source>
</evidence>
<dbReference type="GO" id="GO:0006412">
    <property type="term" value="P:translation"/>
    <property type="evidence" value="ECO:0007669"/>
    <property type="project" value="UniProtKB-UniRule"/>
</dbReference>
<feature type="compositionally biased region" description="Polar residues" evidence="6">
    <location>
        <begin position="1"/>
        <end position="18"/>
    </location>
</feature>
<reference evidence="9" key="1">
    <citation type="submission" date="2019-05" db="EMBL/GenBank/DDBJ databases">
        <title>Candidatus Nanohalobium constans, a novel model system to study the DPANN nano-sized archaea: genomic and physiological characterization of a nanoarchaeon co-cultured with its chitinotrophic host.</title>
        <authorList>
            <person name="La Cono V."/>
            <person name="Arcadi E."/>
            <person name="Crisafi F."/>
            <person name="Denaro R."/>
            <person name="La Spada G."/>
            <person name="Messina E."/>
            <person name="Smedile F."/>
            <person name="Toshchakov S.V."/>
            <person name="Shevchenko M.A."/>
            <person name="Golyshin P.N."/>
            <person name="Golyshina O.V."/>
            <person name="Ferrer M."/>
            <person name="Rohde M."/>
            <person name="Mushegian A."/>
            <person name="Sorokin D.Y."/>
            <person name="Giuliano L."/>
            <person name="Yakimov M.M."/>
        </authorList>
    </citation>
    <scope>NUCLEOTIDE SEQUENCE [LARGE SCALE GENOMIC DNA]</scope>
    <source>
        <strain evidence="9">LC1Nh</strain>
    </source>
</reference>
<feature type="compositionally biased region" description="Basic and acidic residues" evidence="6">
    <location>
        <begin position="179"/>
        <end position="193"/>
    </location>
</feature>
<dbReference type="RefSeq" id="WP_153550722.1">
    <property type="nucleotide sequence ID" value="NZ_CP040089.1"/>
</dbReference>
<dbReference type="GO" id="GO:0015934">
    <property type="term" value="C:large ribosomal subunit"/>
    <property type="evidence" value="ECO:0007669"/>
    <property type="project" value="UniProtKB-UniRule"/>
</dbReference>
<evidence type="ECO:0000259" key="7">
    <source>
        <dbReference type="Pfam" id="PF00467"/>
    </source>
</evidence>
<organism evidence="8 9">
    <name type="scientific">Candidatus Nanohalobium constans</name>
    <dbReference type="NCBI Taxonomy" id="2565781"/>
    <lineage>
        <taxon>Archaea</taxon>
        <taxon>Candidatus Nanohalarchaeota</taxon>
        <taxon>Candidatus Nanohalobia</taxon>
        <taxon>Candidatus Nanohalobiales</taxon>
        <taxon>Candidatus Nanohalobiaceae</taxon>
        <taxon>Candidatus Nanohalobium</taxon>
    </lineage>
</organism>
<dbReference type="GO" id="GO:0003723">
    <property type="term" value="F:RNA binding"/>
    <property type="evidence" value="ECO:0007669"/>
    <property type="project" value="InterPro"/>
</dbReference>
<dbReference type="OrthoDB" id="10899at2157"/>
<gene>
    <name evidence="8" type="primary">rpl24p</name>
    <name evidence="8" type="ORF">LC1Nh_1105</name>
</gene>
<dbReference type="Gene3D" id="2.30.30.30">
    <property type="match status" value="1"/>
</dbReference>
<feature type="region of interest" description="Disordered" evidence="6">
    <location>
        <begin position="128"/>
        <end position="232"/>
    </location>
</feature>
<evidence type="ECO:0000313" key="8">
    <source>
        <dbReference type="EMBL" id="QGA80973.1"/>
    </source>
</evidence>
<dbReference type="AlphaFoldDB" id="A0A5Q0UH34"/>
<feature type="region of interest" description="Disordered" evidence="6">
    <location>
        <begin position="1"/>
        <end position="36"/>
    </location>
</feature>
<proteinExistence type="inferred from homology"/>
<protein>
    <recommendedName>
        <fullName evidence="4 5">50S ribosomal protein L24</fullName>
    </recommendedName>
</protein>
<name>A0A5Q0UH34_9ARCH</name>
<dbReference type="GeneID" id="42365504"/>
<dbReference type="Pfam" id="PF16906">
    <property type="entry name" value="Ribosomal_L26"/>
    <property type="match status" value="1"/>
</dbReference>
<dbReference type="InterPro" id="IPR005756">
    <property type="entry name" value="Ribosomal_uL24_euk/arc"/>
</dbReference>
<dbReference type="InterPro" id="IPR005824">
    <property type="entry name" value="KOW"/>
</dbReference>
<accession>A0A5Q0UH34</accession>
<comment type="similarity">
    <text evidence="1">Belongs to the universal ribosomal protein uL24 family.</text>
</comment>
<dbReference type="KEGG" id="ncon:LC1Nh_1105"/>
<dbReference type="InterPro" id="IPR014722">
    <property type="entry name" value="Rib_uL2_dom2"/>
</dbReference>
<dbReference type="NCBIfam" id="TIGR01080">
    <property type="entry name" value="rplX_A_E"/>
    <property type="match status" value="1"/>
</dbReference>
<keyword evidence="3" id="KW-0687">Ribonucleoprotein</keyword>
<sequence>MVDQTQNWSKSWKSSTDPQKQRKYRTNAPQHVKDNLVSANLSHELRDQLDTRSLQLNLGDRVEVARGDFSGSSGIISNIDRENQKVYINGLEVERQDGSTSQVPFKPSNLQIQALNLENIERIEKYDVEDSEEIQVDEEEVEEVLSQEEENEMMQQMQGGGQQPDMSDMDIDEEDMEEIKEKAKEAQQEDKSSQEGSSESEPSEESSETGHDELVDGTMDEVKDSISEMENPDFDALIEAEKAGKDRKTMIEYLENQKEE</sequence>
<keyword evidence="2 8" id="KW-0689">Ribosomal protein</keyword>
<evidence type="ECO:0000256" key="3">
    <source>
        <dbReference type="ARBA" id="ARBA00023274"/>
    </source>
</evidence>
<keyword evidence="9" id="KW-1185">Reference proteome</keyword>
<feature type="compositionally biased region" description="Acidic residues" evidence="6">
    <location>
        <begin position="167"/>
        <end position="178"/>
    </location>
</feature>
<dbReference type="PANTHER" id="PTHR11143">
    <property type="entry name" value="60S RIBOSOMAL PROTEIN L26 FAMILY MEMBER"/>
    <property type="match status" value="1"/>
</dbReference>
<evidence type="ECO:0000256" key="6">
    <source>
        <dbReference type="SAM" id="MobiDB-lite"/>
    </source>
</evidence>
<evidence type="ECO:0000256" key="2">
    <source>
        <dbReference type="ARBA" id="ARBA00022980"/>
    </source>
</evidence>
<dbReference type="SUPFAM" id="SSF50104">
    <property type="entry name" value="Translation proteins SH3-like domain"/>
    <property type="match status" value="1"/>
</dbReference>
<feature type="domain" description="KOW" evidence="7">
    <location>
        <begin position="59"/>
        <end position="88"/>
    </location>
</feature>
<feature type="compositionally biased region" description="Basic and acidic residues" evidence="6">
    <location>
        <begin position="208"/>
        <end position="226"/>
    </location>
</feature>
<dbReference type="InterPro" id="IPR008991">
    <property type="entry name" value="Translation_prot_SH3-like_sf"/>
</dbReference>
<dbReference type="EMBL" id="CP040089">
    <property type="protein sequence ID" value="QGA80973.1"/>
    <property type="molecule type" value="Genomic_DNA"/>
</dbReference>
<dbReference type="CDD" id="cd06089">
    <property type="entry name" value="KOW_RPL26"/>
    <property type="match status" value="1"/>
</dbReference>